<accession>A0ABR7V8Y4</accession>
<dbReference type="InterPro" id="IPR051141">
    <property type="entry name" value="UPF0339_domain"/>
</dbReference>
<protein>
    <submittedName>
        <fullName evidence="2">DUF1508 domain-containing protein</fullName>
    </submittedName>
</protein>
<evidence type="ECO:0000313" key="2">
    <source>
        <dbReference type="EMBL" id="MBD0849756.1"/>
    </source>
</evidence>
<keyword evidence="3" id="KW-1185">Reference proteome</keyword>
<dbReference type="PANTHER" id="PTHR40606:SF1">
    <property type="entry name" value="UPF0339 PROTEIN YEGP"/>
    <property type="match status" value="1"/>
</dbReference>
<gene>
    <name evidence="2" type="ORF">HPE63_03675</name>
</gene>
<evidence type="ECO:0000313" key="3">
    <source>
        <dbReference type="Proteomes" id="UP000598350"/>
    </source>
</evidence>
<proteinExistence type="predicted"/>
<dbReference type="PANTHER" id="PTHR40606">
    <property type="match status" value="1"/>
</dbReference>
<comment type="caution">
    <text evidence="2">The sequence shown here is derived from an EMBL/GenBank/DDBJ whole genome shotgun (WGS) entry which is preliminary data.</text>
</comment>
<dbReference type="EMBL" id="JABTCG010000001">
    <property type="protein sequence ID" value="MBD0849756.1"/>
    <property type="molecule type" value="Genomic_DNA"/>
</dbReference>
<dbReference type="InterPro" id="IPR036913">
    <property type="entry name" value="YegP-like_sf"/>
</dbReference>
<name>A0ABR7V8Y4_9FLAO</name>
<sequence length="107" mass="12095">MIQINKGGKKHYSFELKTQSGHTLLRSVVFKNKEEIQQTVKDLNTANTNAIRFERKTNHEGLFLFGIKNSSGQLIGHSPYYTSEAGLENGIKNLQKRINSMTNLGEL</sequence>
<reference evidence="2 3" key="1">
    <citation type="submission" date="2020-05" db="EMBL/GenBank/DDBJ databases">
        <title>The draft genome sequence of Maribacter arenosus CAU 1321.</title>
        <authorList>
            <person name="Mu L."/>
        </authorList>
    </citation>
    <scope>NUCLEOTIDE SEQUENCE [LARGE SCALE GENOMIC DNA]</scope>
    <source>
        <strain evidence="2 3">CAU 1321</strain>
    </source>
</reference>
<dbReference type="RefSeq" id="WP_188312865.1">
    <property type="nucleotide sequence ID" value="NZ_JABTCG010000001.1"/>
</dbReference>
<feature type="domain" description="DUF1508" evidence="1">
    <location>
        <begin position="61"/>
        <end position="96"/>
    </location>
</feature>
<dbReference type="Gene3D" id="2.30.29.80">
    <property type="match status" value="1"/>
</dbReference>
<evidence type="ECO:0000259" key="1">
    <source>
        <dbReference type="Pfam" id="PF07411"/>
    </source>
</evidence>
<organism evidence="2 3">
    <name type="scientific">Maribacter arenosus</name>
    <dbReference type="NCBI Taxonomy" id="1854708"/>
    <lineage>
        <taxon>Bacteria</taxon>
        <taxon>Pseudomonadati</taxon>
        <taxon>Bacteroidota</taxon>
        <taxon>Flavobacteriia</taxon>
        <taxon>Flavobacteriales</taxon>
        <taxon>Flavobacteriaceae</taxon>
        <taxon>Maribacter</taxon>
    </lineage>
</organism>
<dbReference type="Proteomes" id="UP000598350">
    <property type="component" value="Unassembled WGS sequence"/>
</dbReference>
<dbReference type="Pfam" id="PF07411">
    <property type="entry name" value="DUF1508"/>
    <property type="match status" value="1"/>
</dbReference>
<dbReference type="InterPro" id="IPR010879">
    <property type="entry name" value="DUF1508"/>
</dbReference>
<dbReference type="SUPFAM" id="SSF160113">
    <property type="entry name" value="YegP-like"/>
    <property type="match status" value="1"/>
</dbReference>